<proteinExistence type="predicted"/>
<reference evidence="2" key="1">
    <citation type="submission" date="2012-11" db="EMBL/GenBank/DDBJ databases">
        <authorList>
            <person name="Lucero-Rivera Y.E."/>
            <person name="Tovar-Ramirez D."/>
        </authorList>
    </citation>
    <scope>NUCLEOTIDE SEQUENCE [LARGE SCALE GENOMIC DNA]</scope>
    <source>
        <strain evidence="2">Araruama</strain>
    </source>
</reference>
<dbReference type="InterPro" id="IPR027417">
    <property type="entry name" value="P-loop_NTPase"/>
</dbReference>
<name>A0A1V1NT09_9BACT</name>
<comment type="caution">
    <text evidence="1">The sequence shown here is derived from an EMBL/GenBank/DDBJ whole genome shotgun (WGS) entry which is preliminary data.</text>
</comment>
<organism evidence="1 2">
    <name type="scientific">Candidatus Magnetoglobus multicellularis str. Araruama</name>
    <dbReference type="NCBI Taxonomy" id="890399"/>
    <lineage>
        <taxon>Bacteria</taxon>
        <taxon>Pseudomonadati</taxon>
        <taxon>Thermodesulfobacteriota</taxon>
        <taxon>Desulfobacteria</taxon>
        <taxon>Desulfobacterales</taxon>
        <taxon>Desulfobacteraceae</taxon>
        <taxon>Candidatus Magnetoglobus</taxon>
    </lineage>
</organism>
<dbReference type="EMBL" id="ATBP01002580">
    <property type="protein sequence ID" value="ETR65701.1"/>
    <property type="molecule type" value="Genomic_DNA"/>
</dbReference>
<evidence type="ECO:0000313" key="1">
    <source>
        <dbReference type="EMBL" id="ETR65701.1"/>
    </source>
</evidence>
<protein>
    <recommendedName>
        <fullName evidence="3">ATPase domain-containing protein</fullName>
    </recommendedName>
</protein>
<dbReference type="Gene3D" id="3.40.50.300">
    <property type="entry name" value="P-loop containing nucleotide triphosphate hydrolases"/>
    <property type="match status" value="1"/>
</dbReference>
<sequence length="112" mass="13433">MRTFHSYGPVDTEEHYYVGRKKLVDQCTSQLVGNFEKVGHYFTIWGARQTGKTWLYRQSLEKIKSQYGDQFIVGEISMQEIVLENNEDATDIFFSRFLRMLKKRILYSNQWY</sequence>
<dbReference type="Proteomes" id="UP000189670">
    <property type="component" value="Unassembled WGS sequence"/>
</dbReference>
<accession>A0A1V1NT09</accession>
<gene>
    <name evidence="1" type="ORF">OMM_13848</name>
</gene>
<dbReference type="AlphaFoldDB" id="A0A1V1NT09"/>
<dbReference type="SUPFAM" id="SSF52540">
    <property type="entry name" value="P-loop containing nucleoside triphosphate hydrolases"/>
    <property type="match status" value="1"/>
</dbReference>
<evidence type="ECO:0008006" key="3">
    <source>
        <dbReference type="Google" id="ProtNLM"/>
    </source>
</evidence>
<evidence type="ECO:0000313" key="2">
    <source>
        <dbReference type="Proteomes" id="UP000189670"/>
    </source>
</evidence>